<dbReference type="Proteomes" id="UP001302812">
    <property type="component" value="Unassembled WGS sequence"/>
</dbReference>
<accession>A0AAN6QLC4</accession>
<comment type="caution">
    <text evidence="2">The sequence shown here is derived from an EMBL/GenBank/DDBJ whole genome shotgun (WGS) entry which is preliminary data.</text>
</comment>
<reference evidence="2" key="1">
    <citation type="journal article" date="2023" name="Mol. Phylogenet. Evol.">
        <title>Genome-scale phylogeny and comparative genomics of the fungal order Sordariales.</title>
        <authorList>
            <person name="Hensen N."/>
            <person name="Bonometti L."/>
            <person name="Westerberg I."/>
            <person name="Brannstrom I.O."/>
            <person name="Guillou S."/>
            <person name="Cros-Aarteil S."/>
            <person name="Calhoun S."/>
            <person name="Haridas S."/>
            <person name="Kuo A."/>
            <person name="Mondo S."/>
            <person name="Pangilinan J."/>
            <person name="Riley R."/>
            <person name="LaButti K."/>
            <person name="Andreopoulos B."/>
            <person name="Lipzen A."/>
            <person name="Chen C."/>
            <person name="Yan M."/>
            <person name="Daum C."/>
            <person name="Ng V."/>
            <person name="Clum A."/>
            <person name="Steindorff A."/>
            <person name="Ohm R.A."/>
            <person name="Martin F."/>
            <person name="Silar P."/>
            <person name="Natvig D.O."/>
            <person name="Lalanne C."/>
            <person name="Gautier V."/>
            <person name="Ament-Velasquez S.L."/>
            <person name="Kruys A."/>
            <person name="Hutchinson M.I."/>
            <person name="Powell A.J."/>
            <person name="Barry K."/>
            <person name="Miller A.N."/>
            <person name="Grigoriev I.V."/>
            <person name="Debuchy R."/>
            <person name="Gladieux P."/>
            <person name="Hiltunen Thoren M."/>
            <person name="Johannesson H."/>
        </authorList>
    </citation>
    <scope>NUCLEOTIDE SEQUENCE</scope>
    <source>
        <strain evidence="2">CBS 508.74</strain>
    </source>
</reference>
<dbReference type="RefSeq" id="XP_064666507.1">
    <property type="nucleotide sequence ID" value="XM_064809398.1"/>
</dbReference>
<keyword evidence="3" id="KW-1185">Reference proteome</keyword>
<evidence type="ECO:0000313" key="3">
    <source>
        <dbReference type="Proteomes" id="UP001302812"/>
    </source>
</evidence>
<proteinExistence type="predicted"/>
<organism evidence="2 3">
    <name type="scientific">Canariomyces notabilis</name>
    <dbReference type="NCBI Taxonomy" id="2074819"/>
    <lineage>
        <taxon>Eukaryota</taxon>
        <taxon>Fungi</taxon>
        <taxon>Dikarya</taxon>
        <taxon>Ascomycota</taxon>
        <taxon>Pezizomycotina</taxon>
        <taxon>Sordariomycetes</taxon>
        <taxon>Sordariomycetidae</taxon>
        <taxon>Sordariales</taxon>
        <taxon>Chaetomiaceae</taxon>
        <taxon>Canariomyces</taxon>
    </lineage>
</organism>
<feature type="region of interest" description="Disordered" evidence="1">
    <location>
        <begin position="100"/>
        <end position="130"/>
    </location>
</feature>
<dbReference type="EMBL" id="MU853359">
    <property type="protein sequence ID" value="KAK4108937.1"/>
    <property type="molecule type" value="Genomic_DNA"/>
</dbReference>
<evidence type="ECO:0000256" key="1">
    <source>
        <dbReference type="SAM" id="MobiDB-lite"/>
    </source>
</evidence>
<evidence type="ECO:0000313" key="2">
    <source>
        <dbReference type="EMBL" id="KAK4108937.1"/>
    </source>
</evidence>
<gene>
    <name evidence="2" type="ORF">N656DRAFT_365420</name>
</gene>
<dbReference type="AlphaFoldDB" id="A0AAN6QLC4"/>
<name>A0AAN6QLC4_9PEZI</name>
<reference evidence="2" key="2">
    <citation type="submission" date="2023-05" db="EMBL/GenBank/DDBJ databases">
        <authorList>
            <consortium name="Lawrence Berkeley National Laboratory"/>
            <person name="Steindorff A."/>
            <person name="Hensen N."/>
            <person name="Bonometti L."/>
            <person name="Westerberg I."/>
            <person name="Brannstrom I.O."/>
            <person name="Guillou S."/>
            <person name="Cros-Aarteil S."/>
            <person name="Calhoun S."/>
            <person name="Haridas S."/>
            <person name="Kuo A."/>
            <person name="Mondo S."/>
            <person name="Pangilinan J."/>
            <person name="Riley R."/>
            <person name="Labutti K."/>
            <person name="Andreopoulos B."/>
            <person name="Lipzen A."/>
            <person name="Chen C."/>
            <person name="Yanf M."/>
            <person name="Daum C."/>
            <person name="Ng V."/>
            <person name="Clum A."/>
            <person name="Ohm R."/>
            <person name="Martin F."/>
            <person name="Silar P."/>
            <person name="Natvig D."/>
            <person name="Lalanne C."/>
            <person name="Gautier V."/>
            <person name="Ament-Velasquez S.L."/>
            <person name="Kruys A."/>
            <person name="Hutchinson M.I."/>
            <person name="Powell A.J."/>
            <person name="Barry K."/>
            <person name="Miller A.N."/>
            <person name="Grigoriev I.V."/>
            <person name="Debuchy R."/>
            <person name="Gladieux P."/>
            <person name="Thoren M.H."/>
            <person name="Johannesson H."/>
        </authorList>
    </citation>
    <scope>NUCLEOTIDE SEQUENCE</scope>
    <source>
        <strain evidence="2">CBS 508.74</strain>
    </source>
</reference>
<sequence>MREGIAAAFQVVPVLGMNVRWFGNYHINNENSKSRRSVSSLSLSLELHVWNQQHVHSTRKREERVTVCTGNSILSSRGLRTGAIFHATCAVGVHSEGREKATVETRRNSRRSAGSGPTIGLTPGRHIGRKPIVSTTAPSDGVMTVKKVSNVPPIDAWR</sequence>
<dbReference type="GeneID" id="89933522"/>
<protein>
    <submittedName>
        <fullName evidence="2">Uncharacterized protein</fullName>
    </submittedName>
</protein>